<dbReference type="GO" id="GO:0015074">
    <property type="term" value="P:DNA integration"/>
    <property type="evidence" value="ECO:0007669"/>
    <property type="project" value="UniProtKB-KW"/>
</dbReference>
<dbReference type="Gene3D" id="3.10.10.10">
    <property type="entry name" value="HIV Type 1 Reverse Transcriptase, subunit A, domain 1"/>
    <property type="match status" value="1"/>
</dbReference>
<dbReference type="InterPro" id="IPR021109">
    <property type="entry name" value="Peptidase_aspartic_dom_sf"/>
</dbReference>
<evidence type="ECO:0000313" key="20">
    <source>
        <dbReference type="EMBL" id="QIX00238.1"/>
    </source>
</evidence>
<dbReference type="CDD" id="cd09274">
    <property type="entry name" value="RNase_HI_RT_Ty3"/>
    <property type="match status" value="1"/>
</dbReference>
<keyword evidence="9" id="KW-0378">Hydrolase</keyword>
<dbReference type="Pfam" id="PF17917">
    <property type="entry name" value="RT_RNaseH"/>
    <property type="match status" value="1"/>
</dbReference>
<evidence type="ECO:0000256" key="14">
    <source>
        <dbReference type="ARBA" id="ARBA00022932"/>
    </source>
</evidence>
<dbReference type="CDD" id="cd00303">
    <property type="entry name" value="retropepsin_like"/>
    <property type="match status" value="1"/>
</dbReference>
<dbReference type="GO" id="GO:0004519">
    <property type="term" value="F:endonuclease activity"/>
    <property type="evidence" value="ECO:0007669"/>
    <property type="project" value="UniProtKB-KW"/>
</dbReference>
<keyword evidence="18" id="KW-0812">Transmembrane</keyword>
<evidence type="ECO:0000256" key="15">
    <source>
        <dbReference type="ARBA" id="ARBA00023125"/>
    </source>
</evidence>
<feature type="region of interest" description="Disordered" evidence="17">
    <location>
        <begin position="74"/>
        <end position="166"/>
    </location>
</feature>
<evidence type="ECO:0000256" key="13">
    <source>
        <dbReference type="ARBA" id="ARBA00022918"/>
    </source>
</evidence>
<dbReference type="InterPro" id="IPR043128">
    <property type="entry name" value="Rev_trsase/Diguanyl_cyclase"/>
</dbReference>
<organism evidence="20 21">
    <name type="scientific">Peltaster fructicola</name>
    <dbReference type="NCBI Taxonomy" id="286661"/>
    <lineage>
        <taxon>Eukaryota</taxon>
        <taxon>Fungi</taxon>
        <taxon>Dikarya</taxon>
        <taxon>Ascomycota</taxon>
        <taxon>Pezizomycotina</taxon>
        <taxon>Dothideomycetes</taxon>
        <taxon>Dothideomycetes incertae sedis</taxon>
        <taxon>Peltaster</taxon>
    </lineage>
</organism>
<dbReference type="InterPro" id="IPR041588">
    <property type="entry name" value="Integrase_H2C2"/>
</dbReference>
<keyword evidence="5" id="KW-0540">Nuclease</keyword>
<dbReference type="GO" id="GO:0003887">
    <property type="term" value="F:DNA-directed DNA polymerase activity"/>
    <property type="evidence" value="ECO:0007669"/>
    <property type="project" value="UniProtKB-KW"/>
</dbReference>
<keyword evidence="11" id="KW-0694">RNA-binding</keyword>
<evidence type="ECO:0000256" key="4">
    <source>
        <dbReference type="ARBA" id="ARBA00022695"/>
    </source>
</evidence>
<evidence type="ECO:0000256" key="18">
    <source>
        <dbReference type="SAM" id="Phobius"/>
    </source>
</evidence>
<dbReference type="GO" id="GO:0003964">
    <property type="term" value="F:RNA-directed DNA polymerase activity"/>
    <property type="evidence" value="ECO:0007669"/>
    <property type="project" value="UniProtKB-KW"/>
</dbReference>
<dbReference type="InterPro" id="IPR000477">
    <property type="entry name" value="RT_dom"/>
</dbReference>
<keyword evidence="10" id="KW-0460">Magnesium</keyword>
<evidence type="ECO:0000313" key="21">
    <source>
        <dbReference type="Proteomes" id="UP000503462"/>
    </source>
</evidence>
<dbReference type="Gene3D" id="3.30.70.270">
    <property type="match status" value="2"/>
</dbReference>
<name>A0A6H0Y070_9PEZI</name>
<dbReference type="GO" id="GO:0046872">
    <property type="term" value="F:metal ion binding"/>
    <property type="evidence" value="ECO:0007669"/>
    <property type="project" value="UniProtKB-KW"/>
</dbReference>
<evidence type="ECO:0000256" key="2">
    <source>
        <dbReference type="ARBA" id="ARBA00022670"/>
    </source>
</evidence>
<evidence type="ECO:0000256" key="12">
    <source>
        <dbReference type="ARBA" id="ARBA00022908"/>
    </source>
</evidence>
<evidence type="ECO:0000256" key="5">
    <source>
        <dbReference type="ARBA" id="ARBA00022722"/>
    </source>
</evidence>
<dbReference type="Proteomes" id="UP000503462">
    <property type="component" value="Chromosome 4"/>
</dbReference>
<dbReference type="InterPro" id="IPR012337">
    <property type="entry name" value="RNaseH-like_sf"/>
</dbReference>
<keyword evidence="14" id="KW-0239">DNA-directed DNA polymerase</keyword>
<dbReference type="Pfam" id="PF00078">
    <property type="entry name" value="RVT_1"/>
    <property type="match status" value="1"/>
</dbReference>
<proteinExistence type="predicted"/>
<keyword evidence="13" id="KW-0695">RNA-directed DNA polymerase</keyword>
<keyword evidence="8" id="KW-0255">Endonuclease</keyword>
<evidence type="ECO:0000256" key="3">
    <source>
        <dbReference type="ARBA" id="ARBA00022679"/>
    </source>
</evidence>
<keyword evidence="4" id="KW-0548">Nucleotidyltransferase</keyword>
<dbReference type="GO" id="GO:0005634">
    <property type="term" value="C:nucleus"/>
    <property type="evidence" value="ECO:0007669"/>
    <property type="project" value="UniProtKB-ARBA"/>
</dbReference>
<dbReference type="PROSITE" id="PS50994">
    <property type="entry name" value="INTEGRASE"/>
    <property type="match status" value="1"/>
</dbReference>
<evidence type="ECO:0000256" key="6">
    <source>
        <dbReference type="ARBA" id="ARBA00022723"/>
    </source>
</evidence>
<dbReference type="GO" id="GO:0006310">
    <property type="term" value="P:DNA recombination"/>
    <property type="evidence" value="ECO:0007669"/>
    <property type="project" value="UniProtKB-KW"/>
</dbReference>
<dbReference type="Pfam" id="PF24626">
    <property type="entry name" value="SH3_Tf2-1"/>
    <property type="match status" value="1"/>
</dbReference>
<dbReference type="InterPro" id="IPR056924">
    <property type="entry name" value="SH3_Tf2-1"/>
</dbReference>
<evidence type="ECO:0000256" key="7">
    <source>
        <dbReference type="ARBA" id="ARBA00022750"/>
    </source>
</evidence>
<dbReference type="GO" id="GO:0003677">
    <property type="term" value="F:DNA binding"/>
    <property type="evidence" value="ECO:0007669"/>
    <property type="project" value="UniProtKB-KW"/>
</dbReference>
<dbReference type="EC" id="2.7.7.49" evidence="1"/>
<keyword evidence="7" id="KW-0064">Aspartyl protease</keyword>
<dbReference type="PANTHER" id="PTHR37984">
    <property type="entry name" value="PROTEIN CBG26694"/>
    <property type="match status" value="1"/>
</dbReference>
<feature type="transmembrane region" description="Helical" evidence="18">
    <location>
        <begin position="2207"/>
        <end position="2234"/>
    </location>
</feature>
<dbReference type="InterPro" id="IPR001584">
    <property type="entry name" value="Integrase_cat-core"/>
</dbReference>
<evidence type="ECO:0000256" key="8">
    <source>
        <dbReference type="ARBA" id="ARBA00022759"/>
    </source>
</evidence>
<evidence type="ECO:0000256" key="11">
    <source>
        <dbReference type="ARBA" id="ARBA00022884"/>
    </source>
</evidence>
<protein>
    <recommendedName>
        <fullName evidence="1">RNA-directed DNA polymerase</fullName>
        <ecNumber evidence="1">2.7.7.49</ecNumber>
    </recommendedName>
</protein>
<dbReference type="SUPFAM" id="SSF53098">
    <property type="entry name" value="Ribonuclease H-like"/>
    <property type="match status" value="1"/>
</dbReference>
<keyword evidence="3" id="KW-0808">Transferase</keyword>
<dbReference type="GO" id="GO:0006508">
    <property type="term" value="P:proteolysis"/>
    <property type="evidence" value="ECO:0007669"/>
    <property type="project" value="UniProtKB-KW"/>
</dbReference>
<dbReference type="InterPro" id="IPR043502">
    <property type="entry name" value="DNA/RNA_pol_sf"/>
</dbReference>
<feature type="region of interest" description="Disordered" evidence="17">
    <location>
        <begin position="1946"/>
        <end position="1985"/>
    </location>
</feature>
<feature type="domain" description="Integrase catalytic" evidence="19">
    <location>
        <begin position="1494"/>
        <end position="1657"/>
    </location>
</feature>
<dbReference type="InterPro" id="IPR041373">
    <property type="entry name" value="RT_RNaseH"/>
</dbReference>
<dbReference type="GO" id="GO:0004190">
    <property type="term" value="F:aspartic-type endopeptidase activity"/>
    <property type="evidence" value="ECO:0007669"/>
    <property type="project" value="UniProtKB-KW"/>
</dbReference>
<evidence type="ECO:0000256" key="9">
    <source>
        <dbReference type="ARBA" id="ARBA00022801"/>
    </source>
</evidence>
<dbReference type="InterPro" id="IPR050951">
    <property type="entry name" value="Retrovirus_Pol_polyprotein"/>
</dbReference>
<keyword evidence="21" id="KW-1185">Reference proteome</keyword>
<dbReference type="GO" id="GO:0003723">
    <property type="term" value="F:RNA binding"/>
    <property type="evidence" value="ECO:0007669"/>
    <property type="project" value="UniProtKB-KW"/>
</dbReference>
<feature type="compositionally biased region" description="Basic and acidic residues" evidence="17">
    <location>
        <begin position="1952"/>
        <end position="1972"/>
    </location>
</feature>
<feature type="region of interest" description="Disordered" evidence="17">
    <location>
        <begin position="1870"/>
        <end position="1900"/>
    </location>
</feature>
<dbReference type="SUPFAM" id="SSF50630">
    <property type="entry name" value="Acid proteases"/>
    <property type="match status" value="1"/>
</dbReference>
<gene>
    <name evidence="20" type="ORF">AMS68_005755</name>
</gene>
<keyword evidence="16" id="KW-0233">DNA recombination</keyword>
<dbReference type="CDD" id="cd01647">
    <property type="entry name" value="RT_LTR"/>
    <property type="match status" value="1"/>
</dbReference>
<dbReference type="SUPFAM" id="SSF56672">
    <property type="entry name" value="DNA/RNA polymerases"/>
    <property type="match status" value="1"/>
</dbReference>
<dbReference type="PANTHER" id="PTHR37984:SF5">
    <property type="entry name" value="PROTEIN NYNRIN-LIKE"/>
    <property type="match status" value="1"/>
</dbReference>
<evidence type="ECO:0000256" key="16">
    <source>
        <dbReference type="ARBA" id="ARBA00023172"/>
    </source>
</evidence>
<dbReference type="Gene3D" id="3.30.420.10">
    <property type="entry name" value="Ribonuclease H-like superfamily/Ribonuclease H"/>
    <property type="match status" value="1"/>
</dbReference>
<dbReference type="Gene3D" id="2.40.70.10">
    <property type="entry name" value="Acid Proteases"/>
    <property type="match status" value="1"/>
</dbReference>
<evidence type="ECO:0000256" key="17">
    <source>
        <dbReference type="SAM" id="MobiDB-lite"/>
    </source>
</evidence>
<keyword evidence="6" id="KW-0479">Metal-binding</keyword>
<keyword evidence="2" id="KW-0645">Protease</keyword>
<keyword evidence="18" id="KW-0472">Membrane</keyword>
<dbReference type="InterPro" id="IPR036397">
    <property type="entry name" value="RNaseH_sf"/>
</dbReference>
<dbReference type="EMBL" id="CP051142">
    <property type="protein sequence ID" value="QIX00238.1"/>
    <property type="molecule type" value="Genomic_DNA"/>
</dbReference>
<feature type="compositionally biased region" description="Polar residues" evidence="17">
    <location>
        <begin position="1874"/>
        <end position="1891"/>
    </location>
</feature>
<evidence type="ECO:0000256" key="1">
    <source>
        <dbReference type="ARBA" id="ARBA00012493"/>
    </source>
</evidence>
<sequence length="2248" mass="253316">MSLTSEQTLHLRQLAALLRVETATVPPTIRAPLTAFASLHERLDEFPDDWANDEQARARAIELGTRYLNQINSQHRELRSPSRQQNQNDDEPSPPRHQRRRRTTRDNLEALNNRRVRQPNLSPVRTIESDQGQAGTSSGGGSGHTESIPRDTPANPNMSEPPNPFSREQIDALSALIAQSVAAALRSNAARPNPAPNDPLDVERDQSMREPLVPSIDRRAPSWRDDEVGYFWPDHPDSEDTFTNNNGQVIMRDVHLFIDRVKDATACRGEPFMRERIPALLRGTAAQWYTTALPSLVKEGLRHASIDQWYTTLLEQFKRPLLESLGSLQRMRYTLTDARDRKPIATYVYTIVRHARDAGMDTPVQQLTYAYQGIDVMLRDSNLRNAVKTGHNSPIDSSELTPTTRQNEFAARTYPALQNRPALPASQNRLAITPAGEPAARPYVNERYDRPGYRPTLRPFTAKVNFVDAQPADEDEVMQEYDEQDYAEQGEEYEELGCESLEGVETNDAVHVDAHFLNTESTAVTPKDMHEPVRNPKIMAARSTKQMDPPINHPRYHYATVHLSLKHDAPLQPVCIDSGTSTTLVGTNFLEQQGTSLVHLVPAYLKWVRGVGGATSRVLGAMTLSLYFQNNLTSHCFAHVVENLRPNLLLGTDWLVTTSATLDFRSCQLALPQGDVSMFVDKPFGSRAQSDIPVRARTRTVLQPNKITAIPIVTGPDVQGLHLFTPTHQHLLHQILNTENNTIYAVNESNLTTEIPQGFPLGHLSTSFDGLTATEAYSWQDAKADNISPSWSYNTEPVVYQDTSNNPEGLPTRTGPFGATIYGDDDTALRISELVALFQDLFTDDGKIATIPEQEWMTVPLAGEWNTADAKLAHKVYPMGPKDRELLDATHDKLHRQGRMEWTKTPTPFGFPVFVVWRLVDGVRKGRVVVDVRGLNKITIPDSYPLPLQTDITSAVAGCSYLSTVDCTKFFHQLPVAKEDRHKFTVVTHRGQEQYNVALMGYKNAPPYAQRQIDRLLRESGIAFAKAFIDDIIVFSKSLQEHLGHLHYLFSVLQDYKITLSGDKSNLGFPSLNLLGQRVDAYGLRTTSDKLAAIKNLSFPSTLKDLETYIGMTGWLRHYVLHYATIVEPLQTYKTKRLKSAPQSKQARTHFTNAARIEATPELLDAFNALQDAFSDPKTLVHYARARPLHIFTDSAKQRGFGVIVAHLLGDPQPPKGLTADNKLPASTKIQPILYLSKTLSGAERRYWPTELEVAALVWAIKRVRWMIEGSEHVTTIYTDHEAIVGLSKQTSLNSSATDKLNNRLTRASQYMSQFNLNVIVVQGRLHLFADALSRLPARQTTPVDDHDDVLDDLVFAHLLTTENGTSTTILEIQPDFKKELQKAYDSDKHFSRIKARAESMDDSESLGFAWRDGLLWKDGRLCIPKALDGDIFEIAHDQQFHPGFHRLYARIRDQYYIRKLEKRLRLYIMHCDECKQLQTRRHKPFGDLHPILSPAIPFHTIAMDFIVGLPEYDEYNCLLTVTCKFSKRTILIPGHDQLDATAWAHKLLDELFSCDWGLPSAIISDRDPKFTSKLWSTMFDRLGIKLLRSTAYHPQTDGQSERTNQTVEIALRYYLAKNPDHALGWAYVLPQLRFMLNNSVSRGTGVSPNELCYGFRPREATDVSVALPDEHKVRHQEAEDSIAYAQAAMKIRYDTQHTPWSPQVGDRVYLKLDNYRIPGFKNDKLSQKYAGPFAIANAVGRHAYKLLLPSTWKMHPVVSVTELEPAATGDDPYERRRHDDRRQLKKSLKLRELEDNQLLPERLLDRRTRTLRGKQVEEFRVRHATTTAEHDKWVNRQNLPVQLLREYLRNHPHYNYFFITSALQQASSTTTTMDTEQNNDAASMQPANTEQHNEAPSMPKEVPRVTFFPEEFLDTLYGKKIYGPRTKAQQDTMDFLADPETAKIPLNLGNKDMKNKKDKKDNNDDGVDKAVTKNTLDTPKDDEDDYDGFVFNLDTDTLNKLTSNAEDKANKSKNKHNDLDDIPASTRALKNKRAAARQRRTLTSRLIERHQLILNNMAVLPRDATQDYRPENVDYQRAFKLQDQVLSAVQGNQRLVKSLQKNAPKWNEDNVGEYTVSIATFAGSIGLRTTQSSSAAADDVGPVLAPATIVPSAATQALDALLTGYTPSSATFAAPVLRRPPPPVMVDKMSSPIPEPEATSAPPPDYAVLAVTLAGVIIGVLLSLLFLFIIWMIPTKHEVALIDGTDD</sequence>
<keyword evidence="18" id="KW-1133">Transmembrane helix</keyword>
<dbReference type="Pfam" id="PF17921">
    <property type="entry name" value="Integrase_H2C2"/>
    <property type="match status" value="1"/>
</dbReference>
<evidence type="ECO:0000256" key="10">
    <source>
        <dbReference type="ARBA" id="ARBA00022842"/>
    </source>
</evidence>
<evidence type="ECO:0000259" key="19">
    <source>
        <dbReference type="PROSITE" id="PS50994"/>
    </source>
</evidence>
<dbReference type="Gene3D" id="1.10.340.70">
    <property type="match status" value="1"/>
</dbReference>
<reference evidence="20 21" key="1">
    <citation type="journal article" date="2016" name="Sci. Rep.">
        <title>Peltaster fructicola genome reveals evolution from an invasive phytopathogen to an ectophytic parasite.</title>
        <authorList>
            <person name="Xu C."/>
            <person name="Chen H."/>
            <person name="Gleason M.L."/>
            <person name="Xu J.R."/>
            <person name="Liu H."/>
            <person name="Zhang R."/>
            <person name="Sun G."/>
        </authorList>
    </citation>
    <scope>NUCLEOTIDE SEQUENCE [LARGE SCALE GENOMIC DNA]</scope>
    <source>
        <strain evidence="20 21">LNHT1506</strain>
    </source>
</reference>
<keyword evidence="15" id="KW-0238">DNA-binding</keyword>
<accession>A0A6H0Y070</accession>
<dbReference type="OrthoDB" id="3929326at2759"/>
<keyword evidence="12" id="KW-0229">DNA integration</keyword>